<keyword evidence="1" id="KW-0805">Transcription regulation</keyword>
<dbReference type="SUPFAM" id="SSF46785">
    <property type="entry name" value="Winged helix' DNA-binding domain"/>
    <property type="match status" value="1"/>
</dbReference>
<dbReference type="EMBL" id="FOGT01000002">
    <property type="protein sequence ID" value="SER56348.1"/>
    <property type="molecule type" value="Genomic_DNA"/>
</dbReference>
<evidence type="ECO:0000256" key="1">
    <source>
        <dbReference type="ARBA" id="ARBA00023015"/>
    </source>
</evidence>
<feature type="domain" description="HTH marR-type" evidence="4">
    <location>
        <begin position="1"/>
        <end position="135"/>
    </location>
</feature>
<accession>A0A1H9Q7E9</accession>
<proteinExistence type="predicted"/>
<name>A0A1H9Q7E9_9BACI</name>
<dbReference type="InterPro" id="IPR000835">
    <property type="entry name" value="HTH_MarR-typ"/>
</dbReference>
<dbReference type="GO" id="GO:0003677">
    <property type="term" value="F:DNA binding"/>
    <property type="evidence" value="ECO:0007669"/>
    <property type="project" value="UniProtKB-KW"/>
</dbReference>
<dbReference type="InterPro" id="IPR036390">
    <property type="entry name" value="WH_DNA-bd_sf"/>
</dbReference>
<evidence type="ECO:0000256" key="2">
    <source>
        <dbReference type="ARBA" id="ARBA00023125"/>
    </source>
</evidence>
<evidence type="ECO:0000256" key="3">
    <source>
        <dbReference type="ARBA" id="ARBA00023163"/>
    </source>
</evidence>
<organism evidence="5 6">
    <name type="scientific">Salipaludibacillus aurantiacus</name>
    <dbReference type="NCBI Taxonomy" id="1601833"/>
    <lineage>
        <taxon>Bacteria</taxon>
        <taxon>Bacillati</taxon>
        <taxon>Bacillota</taxon>
        <taxon>Bacilli</taxon>
        <taxon>Bacillales</taxon>
        <taxon>Bacillaceae</taxon>
    </lineage>
</organism>
<reference evidence="6" key="1">
    <citation type="submission" date="2016-10" db="EMBL/GenBank/DDBJ databases">
        <authorList>
            <person name="Varghese N."/>
            <person name="Submissions S."/>
        </authorList>
    </citation>
    <scope>NUCLEOTIDE SEQUENCE [LARGE SCALE GENOMIC DNA]</scope>
    <source>
        <strain evidence="6">S9</strain>
    </source>
</reference>
<dbReference type="Gene3D" id="1.10.10.10">
    <property type="entry name" value="Winged helix-like DNA-binding domain superfamily/Winged helix DNA-binding domain"/>
    <property type="match status" value="1"/>
</dbReference>
<dbReference type="PANTHER" id="PTHR42756:SF1">
    <property type="entry name" value="TRANSCRIPTIONAL REPRESSOR OF EMRAB OPERON"/>
    <property type="match status" value="1"/>
</dbReference>
<dbReference type="Pfam" id="PF12802">
    <property type="entry name" value="MarR_2"/>
    <property type="match status" value="1"/>
</dbReference>
<dbReference type="OrthoDB" id="2376601at2"/>
<dbReference type="SMART" id="SM00347">
    <property type="entry name" value="HTH_MARR"/>
    <property type="match status" value="1"/>
</dbReference>
<dbReference type="RefSeq" id="WP_093047413.1">
    <property type="nucleotide sequence ID" value="NZ_FOGT01000002.1"/>
</dbReference>
<keyword evidence="2 5" id="KW-0238">DNA-binding</keyword>
<dbReference type="STRING" id="1601833.SAMN05518684_10270"/>
<dbReference type="Proteomes" id="UP000198571">
    <property type="component" value="Unassembled WGS sequence"/>
</dbReference>
<gene>
    <name evidence="5" type="ORF">SAMN05518684_10270</name>
</gene>
<dbReference type="InterPro" id="IPR011991">
    <property type="entry name" value="ArsR-like_HTH"/>
</dbReference>
<evidence type="ECO:0000313" key="5">
    <source>
        <dbReference type="EMBL" id="SER56348.1"/>
    </source>
</evidence>
<keyword evidence="3" id="KW-0804">Transcription</keyword>
<dbReference type="GO" id="GO:0003700">
    <property type="term" value="F:DNA-binding transcription factor activity"/>
    <property type="evidence" value="ECO:0007669"/>
    <property type="project" value="InterPro"/>
</dbReference>
<evidence type="ECO:0000259" key="4">
    <source>
        <dbReference type="PROSITE" id="PS50995"/>
    </source>
</evidence>
<keyword evidence="6" id="KW-1185">Reference proteome</keyword>
<protein>
    <submittedName>
        <fullName evidence="5">DNA-binding transcriptional regulator, MarR family</fullName>
    </submittedName>
</protein>
<dbReference type="PROSITE" id="PS50995">
    <property type="entry name" value="HTH_MARR_2"/>
    <property type="match status" value="1"/>
</dbReference>
<dbReference type="InterPro" id="IPR036388">
    <property type="entry name" value="WH-like_DNA-bd_sf"/>
</dbReference>
<dbReference type="CDD" id="cd00090">
    <property type="entry name" value="HTH_ARSR"/>
    <property type="match status" value="1"/>
</dbReference>
<dbReference type="AlphaFoldDB" id="A0A1H9Q7E9"/>
<evidence type="ECO:0000313" key="6">
    <source>
        <dbReference type="Proteomes" id="UP000198571"/>
    </source>
</evidence>
<sequence length="142" mass="16512">MKDLKNLVNNINEKWTDIYHSLHYIHQENISHQAVRLLQHIEKREALTVGDLADYIGVSHNTASEHIKRLIKKGLVSKKRSSEDERRVFVIMTPEGRGVLNKHTRLDEDKLENVLENLSDSEAETVAKAFHFLSREARKCSW</sequence>
<dbReference type="PANTHER" id="PTHR42756">
    <property type="entry name" value="TRANSCRIPTIONAL REGULATOR, MARR"/>
    <property type="match status" value="1"/>
</dbReference>